<organism evidence="4 5">
    <name type="scientific">Strongyloides papillosus</name>
    <name type="common">Intestinal threadworm</name>
    <dbReference type="NCBI Taxonomy" id="174720"/>
    <lineage>
        <taxon>Eukaryota</taxon>
        <taxon>Metazoa</taxon>
        <taxon>Ecdysozoa</taxon>
        <taxon>Nematoda</taxon>
        <taxon>Chromadorea</taxon>
        <taxon>Rhabditida</taxon>
        <taxon>Tylenchina</taxon>
        <taxon>Panagrolaimomorpha</taxon>
        <taxon>Strongyloidoidea</taxon>
        <taxon>Strongyloididae</taxon>
        <taxon>Strongyloides</taxon>
    </lineage>
</organism>
<feature type="compositionally biased region" description="Low complexity" evidence="2">
    <location>
        <begin position="64"/>
        <end position="77"/>
    </location>
</feature>
<evidence type="ECO:0000313" key="4">
    <source>
        <dbReference type="Proteomes" id="UP000046392"/>
    </source>
</evidence>
<evidence type="ECO:0000313" key="5">
    <source>
        <dbReference type="WBParaSite" id="SPAL_0001663300.1"/>
    </source>
</evidence>
<dbReference type="Gene3D" id="3.30.70.270">
    <property type="match status" value="1"/>
</dbReference>
<dbReference type="Pfam" id="PF00078">
    <property type="entry name" value="RVT_1"/>
    <property type="match status" value="1"/>
</dbReference>
<evidence type="ECO:0000259" key="3">
    <source>
        <dbReference type="PROSITE" id="PS50878"/>
    </source>
</evidence>
<feature type="domain" description="Reverse transcriptase" evidence="3">
    <location>
        <begin position="530"/>
        <end position="781"/>
    </location>
</feature>
<name>A0A0N5CFJ6_STREA</name>
<dbReference type="WBParaSite" id="SPAL_0001663300.1">
    <property type="protein sequence ID" value="SPAL_0001663300.1"/>
    <property type="gene ID" value="SPAL_0001663300"/>
</dbReference>
<accession>A0A0N5CFJ6</accession>
<dbReference type="AlphaFoldDB" id="A0A0N5CFJ6"/>
<dbReference type="PROSITE" id="PS50878">
    <property type="entry name" value="RT_POL"/>
    <property type="match status" value="1"/>
</dbReference>
<feature type="region of interest" description="Disordered" evidence="2">
    <location>
        <begin position="1"/>
        <end position="78"/>
    </location>
</feature>
<feature type="coiled-coil region" evidence="1">
    <location>
        <begin position="364"/>
        <end position="391"/>
    </location>
</feature>
<protein>
    <submittedName>
        <fullName evidence="5">Reverse transcriptase domain-containing protein</fullName>
    </submittedName>
</protein>
<dbReference type="PANTHER" id="PTHR35450">
    <property type="entry name" value="REVERSE TRANSCRIPTASE DOMAIN-CONTAINING PROTEIN"/>
    <property type="match status" value="1"/>
</dbReference>
<proteinExistence type="predicted"/>
<dbReference type="InterPro" id="IPR043502">
    <property type="entry name" value="DNA/RNA_pol_sf"/>
</dbReference>
<dbReference type="SUPFAM" id="SSF56672">
    <property type="entry name" value="DNA/RNA polymerases"/>
    <property type="match status" value="1"/>
</dbReference>
<dbReference type="Proteomes" id="UP000046392">
    <property type="component" value="Unplaced"/>
</dbReference>
<dbReference type="InterPro" id="IPR043128">
    <property type="entry name" value="Rev_trsase/Diguanyl_cyclase"/>
</dbReference>
<keyword evidence="4" id="KW-1185">Reference proteome</keyword>
<dbReference type="PANTHER" id="PTHR35450:SF2">
    <property type="entry name" value="REVERSE TRANSCRIPTASE DOMAIN-CONTAINING PROTEIN"/>
    <property type="match status" value="1"/>
</dbReference>
<sequence>MGPKMKKILDPGGAESKKRPVRRCRNANSEEKRTEPPEMDGSNVESDDSLTTEQSFLMKRGKSSKTNNANTKETAATIKSSKKTLKEFDGKDERSWKKWTEEERRLLQEFTKICPVKNGRFQYKQVAKEFNILMSKMNGRSAARVQSEIKVISTGINRHMPKYAEILESPKKVEDAEESTSTTTETIVEKEEENVKKKRLIVINKTRKRIPTTRCGENAKSKDRLLHFYKLDTKRPCFRFDVRKYIPFDDINEALAEKLTPIIEKMNGKMEEKEWSKLQREAKKWLRAALFTMKSYCYKKIDQDGFRVNAVIKARRYERRILRLRDRIKKACTLEDSKNKDQKYANFYKKEKAFIRSYCKRKHYSNEKIMLQAIEEKVDNVKKEKLKIENSSKAAKIRYLFNQKPSLKVLSYMDMSKKNDNMVNIPCDAVSGYFKDLYSKPEVKETPLFNEYIKFMEDKDSRKGLGKLSWIFDEELFNIVLGKANNFKTTGWDNIQTVVFKKLELCSNSDYKLLRSYLYKYLYHNIGSWIAKEQKTGRENKISTLDCLIIDATVNQELNLTNDVEKYATYIDLSKAFDKVEQKAGRENKISTLDCLIIDATVNQELNLTKDTEKYATYIDLSKAFDKVNNSLLVKLLRATRLPKNVVDLIGKCQKLQKIKIQNVGGNCSIPLLRGVGQGDALSPLLFQLSFSSISYFLNKTSSIQNNHIVFMDDLKWYSMGKNELEKMIQVLMNISNEIGMEVNRSKCAIVKLNGAKNSIKENEMDFTVLNSFYKYLGVYQNKDGYSDMVCTLNNIVEKSLLKVKEILSSPLNSSQVIKAINTTIIPAISYILLGCHGQDDMKIILKNAEAIDGMIRKLMTKSHNPEYPLNHLRDHASCNSRLYLTHNSFGLGLKEIRLEVWKNIGFAGTHLLYENDLKIYLGRQIEWHKNNKKNLYGHFMKYLEIMGVKIECVGPNLYKLNGQLMREEVEMRKFLKDRFLELTEKEYLDKWSSKMNYAKNVVNENITMPWLLNNPLCQQKTREMFQLQQEDYPGLTHTKKNPNQKCLYCSMYDTCRHITSQCRSEEMVSLFKRRHDRVLMTLFNELRKKFKLKPLNRKEALDPENWKLTDDITIHFDKPWPFKDLHHYVPDLIIECKDKAYVIELGITSLTNYQRVKDYKTTKYTINGTLELNELNYENVVKDKNLVDMLKVKLQKQIVFIPIILCSYGEIMDDLLVTLEKFDLMDPIALTRCLSISTVLETLCVAKNYVARRYSNNV</sequence>
<evidence type="ECO:0000256" key="1">
    <source>
        <dbReference type="SAM" id="Coils"/>
    </source>
</evidence>
<evidence type="ECO:0000256" key="2">
    <source>
        <dbReference type="SAM" id="MobiDB-lite"/>
    </source>
</evidence>
<reference evidence="5" key="1">
    <citation type="submission" date="2017-02" db="UniProtKB">
        <authorList>
            <consortium name="WormBaseParasite"/>
        </authorList>
    </citation>
    <scope>IDENTIFICATION</scope>
</reference>
<dbReference type="InterPro" id="IPR000477">
    <property type="entry name" value="RT_dom"/>
</dbReference>
<keyword evidence="1" id="KW-0175">Coiled coil</keyword>